<evidence type="ECO:0000256" key="1">
    <source>
        <dbReference type="SAM" id="MobiDB-lite"/>
    </source>
</evidence>
<evidence type="ECO:0000313" key="3">
    <source>
        <dbReference type="Proteomes" id="UP001488805"/>
    </source>
</evidence>
<dbReference type="EMBL" id="JBCEZU010000586">
    <property type="protein sequence ID" value="KAK9515720.1"/>
    <property type="molecule type" value="Genomic_DNA"/>
</dbReference>
<keyword evidence="3" id="KW-1185">Reference proteome</keyword>
<reference evidence="2 3" key="1">
    <citation type="journal article" date="2024" name="Genome Biol. Evol.">
        <title>Chromosome-level genome assembly of the viviparous eelpout Zoarces viviparus.</title>
        <authorList>
            <person name="Fuhrmann N."/>
            <person name="Brasseur M.V."/>
            <person name="Bakowski C.E."/>
            <person name="Podsiadlowski L."/>
            <person name="Prost S."/>
            <person name="Krehenwinkel H."/>
            <person name="Mayer C."/>
        </authorList>
    </citation>
    <scope>NUCLEOTIDE SEQUENCE [LARGE SCALE GENOMIC DNA]</scope>
    <source>
        <strain evidence="2">NO-MEL_2022_Ind0_liver</strain>
    </source>
</reference>
<gene>
    <name evidence="2" type="ORF">VZT92_026345</name>
</gene>
<accession>A0AAW1E040</accession>
<dbReference type="Proteomes" id="UP001488805">
    <property type="component" value="Unassembled WGS sequence"/>
</dbReference>
<organism evidence="2 3">
    <name type="scientific">Zoarces viviparus</name>
    <name type="common">Viviparous eelpout</name>
    <name type="synonym">Blennius viviparus</name>
    <dbReference type="NCBI Taxonomy" id="48416"/>
    <lineage>
        <taxon>Eukaryota</taxon>
        <taxon>Metazoa</taxon>
        <taxon>Chordata</taxon>
        <taxon>Craniata</taxon>
        <taxon>Vertebrata</taxon>
        <taxon>Euteleostomi</taxon>
        <taxon>Actinopterygii</taxon>
        <taxon>Neopterygii</taxon>
        <taxon>Teleostei</taxon>
        <taxon>Neoteleostei</taxon>
        <taxon>Acanthomorphata</taxon>
        <taxon>Eupercaria</taxon>
        <taxon>Perciformes</taxon>
        <taxon>Cottioidei</taxon>
        <taxon>Zoarcales</taxon>
        <taxon>Zoarcidae</taxon>
        <taxon>Zoarcinae</taxon>
        <taxon>Zoarces</taxon>
    </lineage>
</organism>
<name>A0AAW1E040_ZOAVI</name>
<evidence type="ECO:0000313" key="2">
    <source>
        <dbReference type="EMBL" id="KAK9515720.1"/>
    </source>
</evidence>
<evidence type="ECO:0008006" key="4">
    <source>
        <dbReference type="Google" id="ProtNLM"/>
    </source>
</evidence>
<feature type="region of interest" description="Disordered" evidence="1">
    <location>
        <begin position="1"/>
        <end position="120"/>
    </location>
</feature>
<sequence length="120" mass="12467">MAEHGDIAEEDSDAEEKSKSIGSEDGESLILPRASKLVAGDGACSGSSNPKARMTPHEACRRAAAEQGIAWPPVLTETSSSEEKRLPKPESSARFTCVPGGGDAVMERSPLCQKPQGGSA</sequence>
<feature type="compositionally biased region" description="Basic and acidic residues" evidence="1">
    <location>
        <begin position="55"/>
        <end position="64"/>
    </location>
</feature>
<comment type="caution">
    <text evidence="2">The sequence shown here is derived from an EMBL/GenBank/DDBJ whole genome shotgun (WGS) entry which is preliminary data.</text>
</comment>
<dbReference type="AlphaFoldDB" id="A0AAW1E040"/>
<protein>
    <recommendedName>
        <fullName evidence="4">Prolactin receptor</fullName>
    </recommendedName>
</protein>
<proteinExistence type="predicted"/>